<gene>
    <name evidence="1" type="ORF">L1987_11297</name>
</gene>
<protein>
    <submittedName>
        <fullName evidence="1">Uncharacterized protein</fullName>
    </submittedName>
</protein>
<name>A0ACB9JD71_9ASTR</name>
<comment type="caution">
    <text evidence="1">The sequence shown here is derived from an EMBL/GenBank/DDBJ whole genome shotgun (WGS) entry which is preliminary data.</text>
</comment>
<accession>A0ACB9JD71</accession>
<dbReference type="EMBL" id="CM042021">
    <property type="protein sequence ID" value="KAI3817505.1"/>
    <property type="molecule type" value="Genomic_DNA"/>
</dbReference>
<dbReference type="Proteomes" id="UP001056120">
    <property type="component" value="Linkage Group LG04"/>
</dbReference>
<keyword evidence="2" id="KW-1185">Reference proteome</keyword>
<reference evidence="1 2" key="2">
    <citation type="journal article" date="2022" name="Mol. Ecol. Resour.">
        <title>The genomes of chicory, endive, great burdock and yacon provide insights into Asteraceae paleo-polyploidization history and plant inulin production.</title>
        <authorList>
            <person name="Fan W."/>
            <person name="Wang S."/>
            <person name="Wang H."/>
            <person name="Wang A."/>
            <person name="Jiang F."/>
            <person name="Liu H."/>
            <person name="Zhao H."/>
            <person name="Xu D."/>
            <person name="Zhang Y."/>
        </authorList>
    </citation>
    <scope>NUCLEOTIDE SEQUENCE [LARGE SCALE GENOMIC DNA]</scope>
    <source>
        <strain evidence="2">cv. Yunnan</strain>
        <tissue evidence="1">Leaves</tissue>
    </source>
</reference>
<evidence type="ECO:0000313" key="2">
    <source>
        <dbReference type="Proteomes" id="UP001056120"/>
    </source>
</evidence>
<organism evidence="1 2">
    <name type="scientific">Smallanthus sonchifolius</name>
    <dbReference type="NCBI Taxonomy" id="185202"/>
    <lineage>
        <taxon>Eukaryota</taxon>
        <taxon>Viridiplantae</taxon>
        <taxon>Streptophyta</taxon>
        <taxon>Embryophyta</taxon>
        <taxon>Tracheophyta</taxon>
        <taxon>Spermatophyta</taxon>
        <taxon>Magnoliopsida</taxon>
        <taxon>eudicotyledons</taxon>
        <taxon>Gunneridae</taxon>
        <taxon>Pentapetalae</taxon>
        <taxon>asterids</taxon>
        <taxon>campanulids</taxon>
        <taxon>Asterales</taxon>
        <taxon>Asteraceae</taxon>
        <taxon>Asteroideae</taxon>
        <taxon>Heliantheae alliance</taxon>
        <taxon>Millerieae</taxon>
        <taxon>Smallanthus</taxon>
    </lineage>
</organism>
<reference evidence="2" key="1">
    <citation type="journal article" date="2022" name="Mol. Ecol. Resour.">
        <title>The genomes of chicory, endive, great burdock and yacon provide insights into Asteraceae palaeo-polyploidization history and plant inulin production.</title>
        <authorList>
            <person name="Fan W."/>
            <person name="Wang S."/>
            <person name="Wang H."/>
            <person name="Wang A."/>
            <person name="Jiang F."/>
            <person name="Liu H."/>
            <person name="Zhao H."/>
            <person name="Xu D."/>
            <person name="Zhang Y."/>
        </authorList>
    </citation>
    <scope>NUCLEOTIDE SEQUENCE [LARGE SCALE GENOMIC DNA]</scope>
    <source>
        <strain evidence="2">cv. Yunnan</strain>
    </source>
</reference>
<sequence length="459" mass="51899">MLSSPNDWRAANLLVTLDWFWMRIRRRFNDVNVACLDGANGAVSGNAMKAPQDFEISSLQFSTEYPCSNSYLACVSTVLTFFVFPGSGMAVIGNLALLLDVTTPLTTVIDRSKARLLPSDIFLSFFKKDLVAPTSNLYASLPSSKGGIDFEKDATTAPPHRSVRGRKANSKSNEVDYESSSDEDNGNGYEDEDASEIERKKRLEWENEMRMRVKEIEDMRELEKKAEELQSRGEEDQGENGDEGEGEGDDESEGSEETEEQKRTRVRRELEKVAKEQAERRKMAQLMFDLGQRAYGKGMYGRSIEYLEGALTIIPRSTLFGGEIQIWLAMAYEANNRHKDCIDLYRKLETSHPSVSIRRQAKDLRYILQAPKLKISQEEMVTIPLIGSSYDSYAGTWSDKNKDRDDKFNRSTTNQMPSGRDYLGDFLVWRPPGDLAKNQAFWAALVVWVALVGAALFLQ</sequence>
<evidence type="ECO:0000313" key="1">
    <source>
        <dbReference type="EMBL" id="KAI3817505.1"/>
    </source>
</evidence>
<proteinExistence type="predicted"/>